<feature type="compositionally biased region" description="Polar residues" evidence="1">
    <location>
        <begin position="74"/>
        <end position="88"/>
    </location>
</feature>
<evidence type="ECO:0000313" key="3">
    <source>
        <dbReference type="Proteomes" id="UP000195633"/>
    </source>
</evidence>
<dbReference type="RefSeq" id="WP_239427418.1">
    <property type="nucleotide sequence ID" value="NZ_CP021524.1"/>
</dbReference>
<organism evidence="2 3">
    <name type="scientific">Acetobacter ascendens</name>
    <dbReference type="NCBI Taxonomy" id="481146"/>
    <lineage>
        <taxon>Bacteria</taxon>
        <taxon>Pseudomonadati</taxon>
        <taxon>Pseudomonadota</taxon>
        <taxon>Alphaproteobacteria</taxon>
        <taxon>Acetobacterales</taxon>
        <taxon>Acetobacteraceae</taxon>
        <taxon>Acetobacter</taxon>
    </lineage>
</organism>
<protein>
    <recommendedName>
        <fullName evidence="4">LysR substrate-binding domain-containing protein</fullName>
    </recommendedName>
</protein>
<gene>
    <name evidence="2" type="ORF">S101447_01837</name>
</gene>
<dbReference type="AlphaFoldDB" id="A0A1Y0V4R4"/>
<proteinExistence type="predicted"/>
<evidence type="ECO:0000256" key="1">
    <source>
        <dbReference type="SAM" id="MobiDB-lite"/>
    </source>
</evidence>
<dbReference type="Proteomes" id="UP000195633">
    <property type="component" value="Chromosome"/>
</dbReference>
<dbReference type="Gene3D" id="3.40.190.10">
    <property type="entry name" value="Periplasmic binding protein-like II"/>
    <property type="match status" value="2"/>
</dbReference>
<evidence type="ECO:0000313" key="2">
    <source>
        <dbReference type="EMBL" id="ARW10899.1"/>
    </source>
</evidence>
<evidence type="ECO:0008006" key="4">
    <source>
        <dbReference type="Google" id="ProtNLM"/>
    </source>
</evidence>
<accession>A0A1Y0V4R4</accession>
<name>A0A1Y0V4R4_9PROT</name>
<sequence>MYMVAAGEGITLTHEAGSHMPVPGVVFRPIDDEKEHARFSVVWSPQNRSPALHNLLDLAMHMSRLRRRDDLTARGQTMPSSFPAQTPGNREAGSACL</sequence>
<dbReference type="EMBL" id="CP021524">
    <property type="protein sequence ID" value="ARW10899.1"/>
    <property type="molecule type" value="Genomic_DNA"/>
</dbReference>
<reference evidence="2 3" key="1">
    <citation type="submission" date="2017-05" db="EMBL/GenBank/DDBJ databases">
        <title>Genome sequence of Acetobacter pasteurianus subsp. ascendens strain SRCM101447.</title>
        <authorList>
            <person name="Cho S.H."/>
        </authorList>
    </citation>
    <scope>NUCLEOTIDE SEQUENCE [LARGE SCALE GENOMIC DNA]</scope>
    <source>
        <strain evidence="2 3">SRCM101447</strain>
    </source>
</reference>
<feature type="region of interest" description="Disordered" evidence="1">
    <location>
        <begin position="69"/>
        <end position="97"/>
    </location>
</feature>